<dbReference type="Gene3D" id="3.60.15.10">
    <property type="entry name" value="Ribonuclease Z/Hydroxyacylglutathione hydrolase-like"/>
    <property type="match status" value="1"/>
</dbReference>
<comment type="similarity">
    <text evidence="1">Belongs to the metallo-beta-lactamase superfamily.</text>
</comment>
<evidence type="ECO:0000256" key="5">
    <source>
        <dbReference type="SAM" id="SignalP"/>
    </source>
</evidence>
<keyword evidence="3" id="KW-0378">Hydrolase</keyword>
<dbReference type="InterPro" id="IPR051013">
    <property type="entry name" value="MBL_superfamily_lactonases"/>
</dbReference>
<keyword evidence="8" id="KW-1185">Reference proteome</keyword>
<feature type="signal peptide" evidence="5">
    <location>
        <begin position="1"/>
        <end position="31"/>
    </location>
</feature>
<sequence length="324" mass="34605">MFISKFKNLALAASLLSSAALMTLGSTAAMAAAPLAKTPAPGYFRLMLGTYEVTALSDGTVDLPMEKLLVEPEAKTTEALAKAFLKTPVETSVNAYLINTGSKLVLIDTGAGGLFGPTLGKLIANLKASGYQPEQIDDIFITHMHGDHVGGLATKGAINFPKATVHADQRESVYWLSAANMEKAPADKKGMYQGAMDSLNPYLAAKKVDLFKGSSELVPGVKSYSTYGHTEGHTVYVVESEGQKLLLIGDLIHVAAVQLDNPEVTIAFDTDQKEAAKMREKVFTEAAQQGALVGASHIQFPGLGHLKKSGKSYQWVPVNFTQMR</sequence>
<reference evidence="8" key="1">
    <citation type="journal article" date="2019" name="Int. J. Syst. Evol. Microbiol.">
        <title>The Global Catalogue of Microorganisms (GCM) 10K type strain sequencing project: providing services to taxonomists for standard genome sequencing and annotation.</title>
        <authorList>
            <consortium name="The Broad Institute Genomics Platform"/>
            <consortium name="The Broad Institute Genome Sequencing Center for Infectious Disease"/>
            <person name="Wu L."/>
            <person name="Ma J."/>
        </authorList>
    </citation>
    <scope>NUCLEOTIDE SEQUENCE [LARGE SCALE GENOMIC DNA]</scope>
    <source>
        <strain evidence="8">KCTC 32239</strain>
    </source>
</reference>
<comment type="caution">
    <text evidence="7">The sequence shown here is derived from an EMBL/GenBank/DDBJ whole genome shotgun (WGS) entry which is preliminary data.</text>
</comment>
<evidence type="ECO:0000256" key="1">
    <source>
        <dbReference type="ARBA" id="ARBA00007749"/>
    </source>
</evidence>
<name>A0ABQ3B154_9GAMM</name>
<dbReference type="Proteomes" id="UP000619761">
    <property type="component" value="Unassembled WGS sequence"/>
</dbReference>
<keyword evidence="2" id="KW-0479">Metal-binding</keyword>
<dbReference type="Pfam" id="PF00753">
    <property type="entry name" value="Lactamase_B"/>
    <property type="match status" value="1"/>
</dbReference>
<dbReference type="RefSeq" id="WP_189417826.1">
    <property type="nucleotide sequence ID" value="NZ_BMYZ01000001.1"/>
</dbReference>
<keyword evidence="4" id="KW-0862">Zinc</keyword>
<dbReference type="PANTHER" id="PTHR42978:SF6">
    <property type="entry name" value="QUORUM-QUENCHING LACTONASE YTNP-RELATED"/>
    <property type="match status" value="1"/>
</dbReference>
<dbReference type="EMBL" id="BMYZ01000001">
    <property type="protein sequence ID" value="GGY73900.1"/>
    <property type="molecule type" value="Genomic_DNA"/>
</dbReference>
<dbReference type="PANTHER" id="PTHR42978">
    <property type="entry name" value="QUORUM-QUENCHING LACTONASE YTNP-RELATED-RELATED"/>
    <property type="match status" value="1"/>
</dbReference>
<proteinExistence type="inferred from homology"/>
<protein>
    <submittedName>
        <fullName evidence="7">MBL fold metallo-hydrolase</fullName>
    </submittedName>
</protein>
<evidence type="ECO:0000313" key="7">
    <source>
        <dbReference type="EMBL" id="GGY73900.1"/>
    </source>
</evidence>
<evidence type="ECO:0000259" key="6">
    <source>
        <dbReference type="SMART" id="SM00849"/>
    </source>
</evidence>
<organism evidence="7 8">
    <name type="scientific">Cellvibrio zantedeschiae</name>
    <dbReference type="NCBI Taxonomy" id="1237077"/>
    <lineage>
        <taxon>Bacteria</taxon>
        <taxon>Pseudomonadati</taxon>
        <taxon>Pseudomonadota</taxon>
        <taxon>Gammaproteobacteria</taxon>
        <taxon>Cellvibrionales</taxon>
        <taxon>Cellvibrionaceae</taxon>
        <taxon>Cellvibrio</taxon>
    </lineage>
</organism>
<dbReference type="SUPFAM" id="SSF56281">
    <property type="entry name" value="Metallo-hydrolase/oxidoreductase"/>
    <property type="match status" value="1"/>
</dbReference>
<feature type="chain" id="PRO_5047362610" evidence="5">
    <location>
        <begin position="32"/>
        <end position="324"/>
    </location>
</feature>
<evidence type="ECO:0000256" key="3">
    <source>
        <dbReference type="ARBA" id="ARBA00022801"/>
    </source>
</evidence>
<dbReference type="CDD" id="cd07720">
    <property type="entry name" value="OPHC2-like_MBL-fold"/>
    <property type="match status" value="1"/>
</dbReference>
<accession>A0ABQ3B154</accession>
<feature type="domain" description="Metallo-beta-lactamase" evidence="6">
    <location>
        <begin position="92"/>
        <end position="297"/>
    </location>
</feature>
<evidence type="ECO:0000256" key="4">
    <source>
        <dbReference type="ARBA" id="ARBA00022833"/>
    </source>
</evidence>
<dbReference type="SMART" id="SM00849">
    <property type="entry name" value="Lactamase_B"/>
    <property type="match status" value="1"/>
</dbReference>
<evidence type="ECO:0000313" key="8">
    <source>
        <dbReference type="Proteomes" id="UP000619761"/>
    </source>
</evidence>
<evidence type="ECO:0000256" key="2">
    <source>
        <dbReference type="ARBA" id="ARBA00022723"/>
    </source>
</evidence>
<keyword evidence="5" id="KW-0732">Signal</keyword>
<dbReference type="InterPro" id="IPR001279">
    <property type="entry name" value="Metallo-B-lactamas"/>
</dbReference>
<dbReference type="InterPro" id="IPR036866">
    <property type="entry name" value="RibonucZ/Hydroxyglut_hydro"/>
</dbReference>
<gene>
    <name evidence="7" type="ORF">GCM10011613_19000</name>
</gene>